<dbReference type="InterPro" id="IPR056672">
    <property type="entry name" value="DUF7770"/>
</dbReference>
<organism evidence="3 4">
    <name type="scientific">Elsinoe batatas</name>
    <dbReference type="NCBI Taxonomy" id="2601811"/>
    <lineage>
        <taxon>Eukaryota</taxon>
        <taxon>Fungi</taxon>
        <taxon>Dikarya</taxon>
        <taxon>Ascomycota</taxon>
        <taxon>Pezizomycotina</taxon>
        <taxon>Dothideomycetes</taxon>
        <taxon>Dothideomycetidae</taxon>
        <taxon>Myriangiales</taxon>
        <taxon>Elsinoaceae</taxon>
        <taxon>Elsinoe</taxon>
    </lineage>
</organism>
<feature type="coiled-coil region" evidence="1">
    <location>
        <begin position="263"/>
        <end position="299"/>
    </location>
</feature>
<protein>
    <recommendedName>
        <fullName evidence="2">DUF7770 domain-containing protein</fullName>
    </recommendedName>
</protein>
<reference evidence="3" key="1">
    <citation type="submission" date="2021-07" db="EMBL/GenBank/DDBJ databases">
        <title>Elsinoe batatas strain:CRI-CJ2 Genome sequencing and assembly.</title>
        <authorList>
            <person name="Huang L."/>
        </authorList>
    </citation>
    <scope>NUCLEOTIDE SEQUENCE</scope>
    <source>
        <strain evidence="3">CRI-CJ2</strain>
    </source>
</reference>
<dbReference type="Pfam" id="PF24968">
    <property type="entry name" value="DUF7770"/>
    <property type="match status" value="1"/>
</dbReference>
<keyword evidence="4" id="KW-1185">Reference proteome</keyword>
<dbReference type="OrthoDB" id="3527137at2759"/>
<dbReference type="EMBL" id="JAESVG020000004">
    <property type="protein sequence ID" value="KAG8627975.1"/>
    <property type="molecule type" value="Genomic_DNA"/>
</dbReference>
<evidence type="ECO:0000313" key="3">
    <source>
        <dbReference type="EMBL" id="KAG8627975.1"/>
    </source>
</evidence>
<sequence length="301" mass="34143">MIVGPEGACKFPRICRASVFSMGKSARPYIVDEECEKINIRASDTEKKVKEIHAVVHTTGRVGETNSSDNHVSMYAVISGSRSIQINMRHDPDDLDGVLTINSRDYVESRSQITKLVLKPAQDFTVQELVDSLRTWGMQDFIFSNGRALIASAALTKLSIILVRMLDRSGRLELDASLRLHNFFSYQYSTLQPPRHIVLRQGTYDRANTQRMAQAAWGEITARAGQWERWYRGQPIASSPTVTRYIAQKVQQISDLNASASQGRQLAEECAREQAEKLRLEAQARVEEMRRRMAEQQGLRR</sequence>
<dbReference type="Proteomes" id="UP000809789">
    <property type="component" value="Unassembled WGS sequence"/>
</dbReference>
<evidence type="ECO:0000313" key="4">
    <source>
        <dbReference type="Proteomes" id="UP000809789"/>
    </source>
</evidence>
<gene>
    <name evidence="3" type="ORF">KVT40_003848</name>
</gene>
<name>A0A8K0PDE5_9PEZI</name>
<evidence type="ECO:0000256" key="1">
    <source>
        <dbReference type="SAM" id="Coils"/>
    </source>
</evidence>
<keyword evidence="1" id="KW-0175">Coiled coil</keyword>
<accession>A0A8K0PDE5</accession>
<proteinExistence type="predicted"/>
<comment type="caution">
    <text evidence="3">The sequence shown here is derived from an EMBL/GenBank/DDBJ whole genome shotgun (WGS) entry which is preliminary data.</text>
</comment>
<dbReference type="AlphaFoldDB" id="A0A8K0PDE5"/>
<evidence type="ECO:0000259" key="2">
    <source>
        <dbReference type="Pfam" id="PF24968"/>
    </source>
</evidence>
<feature type="domain" description="DUF7770" evidence="2">
    <location>
        <begin position="52"/>
        <end position="203"/>
    </location>
</feature>